<reference evidence="2 3" key="1">
    <citation type="submission" date="2014-11" db="EMBL/GenBank/DDBJ databases">
        <authorList>
            <person name="Wibberg Daniel"/>
        </authorList>
    </citation>
    <scope>NUCLEOTIDE SEQUENCE [LARGE SCALE GENOMIC DNA]</scope>
    <source>
        <strain evidence="2">Rhizoctonia solani AG1-IB 7/3/14</strain>
    </source>
</reference>
<sequence length="90" mass="10140">MMGLLRLERILILLEWRWSHIHSRYVQKSNLGDIRQATLNVLVIALLHISDVAESLASITLYHTADENKIKTTPSQDLSSGVPTTEDSVD</sequence>
<evidence type="ECO:0000313" key="2">
    <source>
        <dbReference type="EMBL" id="CEL60027.1"/>
    </source>
</evidence>
<dbReference type="Proteomes" id="UP000059188">
    <property type="component" value="Unassembled WGS sequence"/>
</dbReference>
<gene>
    <name evidence="2" type="ORF">RSOLAG1IB_12287</name>
</gene>
<feature type="region of interest" description="Disordered" evidence="1">
    <location>
        <begin position="71"/>
        <end position="90"/>
    </location>
</feature>
<evidence type="ECO:0000313" key="3">
    <source>
        <dbReference type="Proteomes" id="UP000059188"/>
    </source>
</evidence>
<proteinExistence type="predicted"/>
<dbReference type="EMBL" id="LN679511">
    <property type="protein sequence ID" value="CEL60027.1"/>
    <property type="molecule type" value="Genomic_DNA"/>
</dbReference>
<accession>A0A0B7FV26</accession>
<protein>
    <submittedName>
        <fullName evidence="2">Uncharacterized protein</fullName>
    </submittedName>
</protein>
<evidence type="ECO:0000256" key="1">
    <source>
        <dbReference type="SAM" id="MobiDB-lite"/>
    </source>
</evidence>
<dbReference type="AlphaFoldDB" id="A0A0B7FV26"/>
<name>A0A0B7FV26_THACB</name>
<keyword evidence="3" id="KW-1185">Reference proteome</keyword>
<organism evidence="2 3">
    <name type="scientific">Thanatephorus cucumeris (strain AG1-IB / isolate 7/3/14)</name>
    <name type="common">Lettuce bottom rot fungus</name>
    <name type="synonym">Rhizoctonia solani</name>
    <dbReference type="NCBI Taxonomy" id="1108050"/>
    <lineage>
        <taxon>Eukaryota</taxon>
        <taxon>Fungi</taxon>
        <taxon>Dikarya</taxon>
        <taxon>Basidiomycota</taxon>
        <taxon>Agaricomycotina</taxon>
        <taxon>Agaricomycetes</taxon>
        <taxon>Cantharellales</taxon>
        <taxon>Ceratobasidiaceae</taxon>
        <taxon>Rhizoctonia</taxon>
        <taxon>Rhizoctonia solani AG-1</taxon>
    </lineage>
</organism>